<keyword evidence="6" id="KW-1185">Reference proteome</keyword>
<proteinExistence type="predicted"/>
<dbReference type="InterPro" id="IPR050208">
    <property type="entry name" value="MHC_class-I_related"/>
</dbReference>
<name>A0A6G1QXY5_CHAAH</name>
<dbReference type="SUPFAM" id="SSF48726">
    <property type="entry name" value="Immunoglobulin"/>
    <property type="match status" value="1"/>
</dbReference>
<dbReference type="GO" id="GO:0005615">
    <property type="term" value="C:extracellular space"/>
    <property type="evidence" value="ECO:0007669"/>
    <property type="project" value="TreeGrafter"/>
</dbReference>
<dbReference type="InterPro" id="IPR013783">
    <property type="entry name" value="Ig-like_fold"/>
</dbReference>
<dbReference type="InterPro" id="IPR007110">
    <property type="entry name" value="Ig-like_dom"/>
</dbReference>
<evidence type="ECO:0000259" key="4">
    <source>
        <dbReference type="PROSITE" id="PS50835"/>
    </source>
</evidence>
<gene>
    <name evidence="5" type="ORF">EXN66_Car000251</name>
</gene>
<dbReference type="InterPro" id="IPR011162">
    <property type="entry name" value="MHC_I/II-like_Ag-recog"/>
</dbReference>
<feature type="chain" id="PRO_5026000982" evidence="3">
    <location>
        <begin position="16"/>
        <end position="393"/>
    </location>
</feature>
<evidence type="ECO:0000256" key="3">
    <source>
        <dbReference type="SAM" id="SignalP"/>
    </source>
</evidence>
<dbReference type="SMART" id="SM00407">
    <property type="entry name" value="IGc1"/>
    <property type="match status" value="1"/>
</dbReference>
<dbReference type="EMBL" id="CM015712">
    <property type="protein sequence ID" value="KAF3707078.1"/>
    <property type="molecule type" value="Genomic_DNA"/>
</dbReference>
<dbReference type="PANTHER" id="PTHR16675:SF237">
    <property type="entry name" value="MHC CLASS I ANTIGEN TRANSCRIPT VARIANT 1-RELATED"/>
    <property type="match status" value="1"/>
</dbReference>
<dbReference type="AlphaFoldDB" id="A0A6G1QXY5"/>
<dbReference type="PROSITE" id="PS50835">
    <property type="entry name" value="IG_LIKE"/>
    <property type="match status" value="1"/>
</dbReference>
<evidence type="ECO:0000313" key="5">
    <source>
        <dbReference type="EMBL" id="KAF3707078.1"/>
    </source>
</evidence>
<dbReference type="SUPFAM" id="SSF54452">
    <property type="entry name" value="MHC antigen-recognition domain"/>
    <property type="match status" value="2"/>
</dbReference>
<evidence type="ECO:0000256" key="1">
    <source>
        <dbReference type="ARBA" id="ARBA00023180"/>
    </source>
</evidence>
<keyword evidence="2" id="KW-0812">Transmembrane</keyword>
<organism evidence="5 6">
    <name type="scientific">Channa argus</name>
    <name type="common">Northern snakehead</name>
    <name type="synonym">Ophicephalus argus</name>
    <dbReference type="NCBI Taxonomy" id="215402"/>
    <lineage>
        <taxon>Eukaryota</taxon>
        <taxon>Metazoa</taxon>
        <taxon>Chordata</taxon>
        <taxon>Craniata</taxon>
        <taxon>Vertebrata</taxon>
        <taxon>Euteleostomi</taxon>
        <taxon>Actinopterygii</taxon>
        <taxon>Neopterygii</taxon>
        <taxon>Teleostei</taxon>
        <taxon>Neoteleostei</taxon>
        <taxon>Acanthomorphata</taxon>
        <taxon>Anabantaria</taxon>
        <taxon>Anabantiformes</taxon>
        <taxon>Channoidei</taxon>
        <taxon>Channidae</taxon>
        <taxon>Channa</taxon>
    </lineage>
</organism>
<dbReference type="Pfam" id="PF00129">
    <property type="entry name" value="MHC_I"/>
    <property type="match status" value="1"/>
</dbReference>
<feature type="transmembrane region" description="Helical" evidence="2">
    <location>
        <begin position="352"/>
        <end position="376"/>
    </location>
</feature>
<protein>
    <submittedName>
        <fullName evidence="5">Major histocompatibility complex class I-related gene protein</fullName>
    </submittedName>
</protein>
<dbReference type="InterPro" id="IPR037055">
    <property type="entry name" value="MHC_I-like_Ag-recog_sf"/>
</dbReference>
<dbReference type="Gene3D" id="3.30.500.10">
    <property type="entry name" value="MHC class I-like antigen recognition-like"/>
    <property type="match status" value="2"/>
</dbReference>
<accession>A0A6G1QXY5</accession>
<dbReference type="InterPro" id="IPR011161">
    <property type="entry name" value="MHC_I-like_Ag-recog"/>
</dbReference>
<dbReference type="FunFam" id="2.60.40.10:FF:000943">
    <property type="entry name" value="Classical MHC class I molecule, alpha-chain"/>
    <property type="match status" value="1"/>
</dbReference>
<reference evidence="5 6" key="1">
    <citation type="submission" date="2019-02" db="EMBL/GenBank/DDBJ databases">
        <title>Opniocepnalus argus genome.</title>
        <authorList>
            <person name="Zhou C."/>
            <person name="Xiao S."/>
        </authorList>
    </citation>
    <scope>NUCLEOTIDE SEQUENCE [LARGE SCALE GENOMIC DNA]</scope>
    <source>
        <strain evidence="5">OARG1902GOOAL</strain>
        <tissue evidence="5">Muscle</tissue>
    </source>
</reference>
<dbReference type="InterPro" id="IPR003597">
    <property type="entry name" value="Ig_C1-set"/>
</dbReference>
<dbReference type="GO" id="GO:0009897">
    <property type="term" value="C:external side of plasma membrane"/>
    <property type="evidence" value="ECO:0007669"/>
    <property type="project" value="TreeGrafter"/>
</dbReference>
<dbReference type="Proteomes" id="UP000503349">
    <property type="component" value="Chromosome 1"/>
</dbReference>
<dbReference type="Gene3D" id="2.60.40.10">
    <property type="entry name" value="Immunoglobulins"/>
    <property type="match status" value="1"/>
</dbReference>
<evidence type="ECO:0000256" key="2">
    <source>
        <dbReference type="SAM" id="Phobius"/>
    </source>
</evidence>
<feature type="signal peptide" evidence="3">
    <location>
        <begin position="1"/>
        <end position="15"/>
    </location>
</feature>
<keyword evidence="2" id="KW-0472">Membrane</keyword>
<keyword evidence="1" id="KW-0325">Glycoprotein</keyword>
<keyword evidence="2" id="KW-1133">Transmembrane helix</keyword>
<reference evidence="6" key="2">
    <citation type="submission" date="2019-02" db="EMBL/GenBank/DDBJ databases">
        <title>Opniocepnalus argus Var Kimnra genome.</title>
        <authorList>
            <person name="Zhou C."/>
            <person name="Xiao S."/>
        </authorList>
    </citation>
    <scope>NUCLEOTIDE SEQUENCE [LARGE SCALE GENOMIC DNA]</scope>
</reference>
<evidence type="ECO:0000313" key="6">
    <source>
        <dbReference type="Proteomes" id="UP000503349"/>
    </source>
</evidence>
<sequence>MEVLFLLFFLSSAQSVKHSLKFFFIGSSGVTNIPAFLSVVKIDEIEVVHFDSNVKKAEGLTNINTIEVLFLLFFLSSAQSVKHSLKFFFTGSSGVTNIPAFLSVVKIDEIEVVHFDSNVKKAEPKQEWMDFFIQFPGDKQFYTVECLHSSKFFINAIDVLTKCCIQTEGVHTFQRMYGCEWDDESKELKDFDQYSYDGENVTQGNTVQHELDKIRIEHMKHYVYKCPYWLEKFLNYGKSFLQRTGPPSVSLLQNSPISCHATGFYPDRATMFWRKDGQELHEDVDHGEILPNHDGTFQMTVDLKCQSLLDEDWWRYDCVFQFSDVKDAIITRLDKSVIRTNTDYAICTNPEITYTIIVTAITIIALLLTELGLLVYKTMTVFYLILSSLLSFR</sequence>
<keyword evidence="3" id="KW-0732">Signal</keyword>
<feature type="domain" description="Ig-like" evidence="4">
    <location>
        <begin position="227"/>
        <end position="331"/>
    </location>
</feature>
<dbReference type="Pfam" id="PF07654">
    <property type="entry name" value="C1-set"/>
    <property type="match status" value="1"/>
</dbReference>
<dbReference type="PANTHER" id="PTHR16675">
    <property type="entry name" value="MHC CLASS I-RELATED"/>
    <property type="match status" value="1"/>
</dbReference>
<dbReference type="InterPro" id="IPR036179">
    <property type="entry name" value="Ig-like_dom_sf"/>
</dbReference>
<dbReference type="GO" id="GO:0006955">
    <property type="term" value="P:immune response"/>
    <property type="evidence" value="ECO:0007669"/>
    <property type="project" value="TreeGrafter"/>
</dbReference>